<name>A0ABS7G3L9_9ACTN</name>
<dbReference type="Pfam" id="PF00733">
    <property type="entry name" value="Asn_synthase"/>
    <property type="match status" value="1"/>
</dbReference>
<evidence type="ECO:0000256" key="2">
    <source>
        <dbReference type="ARBA" id="ARBA00005752"/>
    </source>
</evidence>
<protein>
    <recommendedName>
        <fullName evidence="3">asparagine synthase (glutamine-hydrolyzing)</fullName>
        <ecNumber evidence="3">6.3.5.4</ecNumber>
    </recommendedName>
</protein>
<dbReference type="SUPFAM" id="SSF52402">
    <property type="entry name" value="Adenine nucleotide alpha hydrolases-like"/>
    <property type="match status" value="1"/>
</dbReference>
<comment type="similarity">
    <text evidence="2">Belongs to the asparagine synthetase family.</text>
</comment>
<dbReference type="InterPro" id="IPR029055">
    <property type="entry name" value="Ntn_hydrolases_N"/>
</dbReference>
<evidence type="ECO:0000259" key="9">
    <source>
        <dbReference type="PROSITE" id="PS51278"/>
    </source>
</evidence>
<dbReference type="CDD" id="cd00712">
    <property type="entry name" value="AsnB"/>
    <property type="match status" value="1"/>
</dbReference>
<keyword evidence="6" id="KW-0028">Amino-acid biosynthesis</keyword>
<dbReference type="InterPro" id="IPR001962">
    <property type="entry name" value="Asn_synthase"/>
</dbReference>
<dbReference type="EMBL" id="JAIBOA010000032">
    <property type="protein sequence ID" value="MBW8487303.1"/>
    <property type="molecule type" value="Genomic_DNA"/>
</dbReference>
<keyword evidence="7" id="KW-0315">Glutamine amidotransferase</keyword>
<sequence length="581" mass="62399">MGDLQQYRGPDGTGVTAAADGRAVLAMNTLRIVNPAAPPGPYQDEASGLLLAFNGEIYNWRRLALNRRIPMSDADTDAHLLLGAWARYGPSCLPELDGMFAAALYDPGKGRAGTLYLLRDRLGEKPLYWRLDGGRLAFASEVTTLARYGAAPVVLRPEMQSIETPTGTDTPFQGIQLLAPGTLLEFDVATGSLAHHSWWELAAVTPLDGHLTYDQAVNHTADLLTEHAPLRVPCGDWALLLSGGLDSATLAHLMRPPVCITVRYPGQDRLDESALARQTADRIGAELLVVEPTPEDLQQTLPQIAAALDYPMGNAAVFSEYMAYQTAAARGLRVVAGGLGPDELLMGYVRHALALHGPEAVLQAGLVSYRPLAERLVDTWSPLESLETITRLITRGPDPDQRVRALVAAALVRAHGDVARALTLVELATAWRPLVETSDKLASALALERRSPYLATALVEFAYALPTDFKTRGPAYGKRVLRDAALRLGVPPSVCANPDKLGFASPVPQWLNGPLATWTDQHLTKARSQAPAALHPLLNAGLVRRSRFDRTRMQALITAAWVLNSPAVAPIAEGTAGATAA</sequence>
<feature type="domain" description="Glutamine amidotransferase type-2" evidence="9">
    <location>
        <begin position="1"/>
        <end position="189"/>
    </location>
</feature>
<evidence type="ECO:0000256" key="3">
    <source>
        <dbReference type="ARBA" id="ARBA00012737"/>
    </source>
</evidence>
<dbReference type="Proteomes" id="UP000774570">
    <property type="component" value="Unassembled WGS sequence"/>
</dbReference>
<evidence type="ECO:0000256" key="4">
    <source>
        <dbReference type="ARBA" id="ARBA00022741"/>
    </source>
</evidence>
<organism evidence="10 11">
    <name type="scientific">Actinomadura parmotrematis</name>
    <dbReference type="NCBI Taxonomy" id="2864039"/>
    <lineage>
        <taxon>Bacteria</taxon>
        <taxon>Bacillati</taxon>
        <taxon>Actinomycetota</taxon>
        <taxon>Actinomycetes</taxon>
        <taxon>Streptosporangiales</taxon>
        <taxon>Thermomonosporaceae</taxon>
        <taxon>Actinomadura</taxon>
    </lineage>
</organism>
<dbReference type="InterPro" id="IPR051786">
    <property type="entry name" value="ASN_synthetase/amidase"/>
</dbReference>
<evidence type="ECO:0000256" key="1">
    <source>
        <dbReference type="ARBA" id="ARBA00005187"/>
    </source>
</evidence>
<evidence type="ECO:0000313" key="11">
    <source>
        <dbReference type="Proteomes" id="UP000774570"/>
    </source>
</evidence>
<gene>
    <name evidence="10" type="ORF">K1Y72_33465</name>
</gene>
<comment type="pathway">
    <text evidence="1">Amino-acid biosynthesis; L-asparagine biosynthesis; L-asparagine from L-aspartate (L-Gln route): step 1/1.</text>
</comment>
<dbReference type="InterPro" id="IPR014729">
    <property type="entry name" value="Rossmann-like_a/b/a_fold"/>
</dbReference>
<dbReference type="SUPFAM" id="SSF56235">
    <property type="entry name" value="N-terminal nucleophile aminohydrolases (Ntn hydrolases)"/>
    <property type="match status" value="1"/>
</dbReference>
<dbReference type="Gene3D" id="3.60.20.10">
    <property type="entry name" value="Glutamine Phosphoribosylpyrophosphate, subunit 1, domain 1"/>
    <property type="match status" value="1"/>
</dbReference>
<keyword evidence="5" id="KW-0067">ATP-binding</keyword>
<dbReference type="EC" id="6.3.5.4" evidence="3"/>
<evidence type="ECO:0000313" key="10">
    <source>
        <dbReference type="EMBL" id="MBW8487303.1"/>
    </source>
</evidence>
<reference evidence="10 11" key="1">
    <citation type="submission" date="2021-07" db="EMBL/GenBank/DDBJ databases">
        <title>Actinomadura sp. PM05-2 isolated from lichen.</title>
        <authorList>
            <person name="Somphong A."/>
            <person name="Phongsopitanun W."/>
            <person name="Tanasupawat S."/>
            <person name="Peongsungnone V."/>
        </authorList>
    </citation>
    <scope>NUCLEOTIDE SEQUENCE [LARGE SCALE GENOMIC DNA]</scope>
    <source>
        <strain evidence="10 11">PM05-2</strain>
    </source>
</reference>
<dbReference type="PANTHER" id="PTHR43284">
    <property type="entry name" value="ASPARAGINE SYNTHETASE (GLUTAMINE-HYDROLYZING)"/>
    <property type="match status" value="1"/>
</dbReference>
<evidence type="ECO:0000256" key="8">
    <source>
        <dbReference type="ARBA" id="ARBA00048741"/>
    </source>
</evidence>
<dbReference type="RefSeq" id="WP_220170536.1">
    <property type="nucleotide sequence ID" value="NZ_JAIBOA010000032.1"/>
</dbReference>
<comment type="catalytic activity">
    <reaction evidence="8">
        <text>L-aspartate + L-glutamine + ATP + H2O = L-asparagine + L-glutamate + AMP + diphosphate + H(+)</text>
        <dbReference type="Rhea" id="RHEA:12228"/>
        <dbReference type="ChEBI" id="CHEBI:15377"/>
        <dbReference type="ChEBI" id="CHEBI:15378"/>
        <dbReference type="ChEBI" id="CHEBI:29985"/>
        <dbReference type="ChEBI" id="CHEBI:29991"/>
        <dbReference type="ChEBI" id="CHEBI:30616"/>
        <dbReference type="ChEBI" id="CHEBI:33019"/>
        <dbReference type="ChEBI" id="CHEBI:58048"/>
        <dbReference type="ChEBI" id="CHEBI:58359"/>
        <dbReference type="ChEBI" id="CHEBI:456215"/>
        <dbReference type="EC" id="6.3.5.4"/>
    </reaction>
</comment>
<dbReference type="PANTHER" id="PTHR43284:SF1">
    <property type="entry name" value="ASPARAGINE SYNTHETASE"/>
    <property type="match status" value="1"/>
</dbReference>
<keyword evidence="4" id="KW-0547">Nucleotide-binding</keyword>
<keyword evidence="11" id="KW-1185">Reference proteome</keyword>
<comment type="caution">
    <text evidence="10">The sequence shown here is derived from an EMBL/GenBank/DDBJ whole genome shotgun (WGS) entry which is preliminary data.</text>
</comment>
<dbReference type="InterPro" id="IPR017932">
    <property type="entry name" value="GATase_2_dom"/>
</dbReference>
<dbReference type="Gene3D" id="3.40.50.620">
    <property type="entry name" value="HUPs"/>
    <property type="match status" value="1"/>
</dbReference>
<dbReference type="PIRSF" id="PIRSF001589">
    <property type="entry name" value="Asn_synthetase_glu-h"/>
    <property type="match status" value="1"/>
</dbReference>
<evidence type="ECO:0000256" key="7">
    <source>
        <dbReference type="ARBA" id="ARBA00022962"/>
    </source>
</evidence>
<dbReference type="CDD" id="cd01991">
    <property type="entry name" value="Asn_synthase_B_C"/>
    <property type="match status" value="1"/>
</dbReference>
<dbReference type="InterPro" id="IPR033738">
    <property type="entry name" value="AsnB_N"/>
</dbReference>
<dbReference type="Pfam" id="PF13522">
    <property type="entry name" value="GATase_6"/>
    <property type="match status" value="1"/>
</dbReference>
<dbReference type="PROSITE" id="PS51278">
    <property type="entry name" value="GATASE_TYPE_2"/>
    <property type="match status" value="1"/>
</dbReference>
<proteinExistence type="inferred from homology"/>
<accession>A0ABS7G3L9</accession>
<evidence type="ECO:0000256" key="6">
    <source>
        <dbReference type="ARBA" id="ARBA00022888"/>
    </source>
</evidence>
<dbReference type="InterPro" id="IPR006426">
    <property type="entry name" value="Asn_synth_AEB"/>
</dbReference>
<keyword evidence="6" id="KW-0061">Asparagine biosynthesis</keyword>
<evidence type="ECO:0000256" key="5">
    <source>
        <dbReference type="ARBA" id="ARBA00022840"/>
    </source>
</evidence>